<dbReference type="EMBL" id="BGPR01021636">
    <property type="protein sequence ID" value="GBN87113.1"/>
    <property type="molecule type" value="Genomic_DNA"/>
</dbReference>
<comment type="caution">
    <text evidence="1">The sequence shown here is derived from an EMBL/GenBank/DDBJ whole genome shotgun (WGS) entry which is preliminary data.</text>
</comment>
<reference evidence="1 2" key="1">
    <citation type="journal article" date="2019" name="Sci. Rep.">
        <title>Orb-weaving spider Araneus ventricosus genome elucidates the spidroin gene catalogue.</title>
        <authorList>
            <person name="Kono N."/>
            <person name="Nakamura H."/>
            <person name="Ohtoshi R."/>
            <person name="Moran D.A.P."/>
            <person name="Shinohara A."/>
            <person name="Yoshida Y."/>
            <person name="Fujiwara M."/>
            <person name="Mori M."/>
            <person name="Tomita M."/>
            <person name="Arakawa K."/>
        </authorList>
    </citation>
    <scope>NUCLEOTIDE SEQUENCE [LARGE SCALE GENOMIC DNA]</scope>
</reference>
<dbReference type="Proteomes" id="UP000499080">
    <property type="component" value="Unassembled WGS sequence"/>
</dbReference>
<keyword evidence="2" id="KW-1185">Reference proteome</keyword>
<dbReference type="AlphaFoldDB" id="A0A4Y2SH60"/>
<evidence type="ECO:0000313" key="1">
    <source>
        <dbReference type="EMBL" id="GBN87113.1"/>
    </source>
</evidence>
<sequence length="270" mass="31741">MTMKDMHGLECPQCKMRDQFYERFNSDSKKDVSYFGVISYVNHYYVMPVSSDKPKEEFPKNGRNDKGSNICFLQLINEWTVRDLIAKRLKRKNGLIAKHLQYKNELFSSSLKRRTSGPRPSFYQPEHTGNLISIKKSESFTESSPDDTVCSDNLETTNIVYKCKSSKKSPSKEKVAPKEPKRGTLKRKRWNMEKLKSKELYEDDLFEEKKFKRIPIDESNNSEEDKITTPTWSVQISPRELSRSPSYDDCYSPTELQNSRYVSNRFLLFW</sequence>
<evidence type="ECO:0000313" key="2">
    <source>
        <dbReference type="Proteomes" id="UP000499080"/>
    </source>
</evidence>
<gene>
    <name evidence="1" type="ORF">AVEN_100510_1</name>
</gene>
<organism evidence="1 2">
    <name type="scientific">Araneus ventricosus</name>
    <name type="common">Orbweaver spider</name>
    <name type="synonym">Epeira ventricosa</name>
    <dbReference type="NCBI Taxonomy" id="182803"/>
    <lineage>
        <taxon>Eukaryota</taxon>
        <taxon>Metazoa</taxon>
        <taxon>Ecdysozoa</taxon>
        <taxon>Arthropoda</taxon>
        <taxon>Chelicerata</taxon>
        <taxon>Arachnida</taxon>
        <taxon>Araneae</taxon>
        <taxon>Araneomorphae</taxon>
        <taxon>Entelegynae</taxon>
        <taxon>Araneoidea</taxon>
        <taxon>Araneidae</taxon>
        <taxon>Araneus</taxon>
    </lineage>
</organism>
<protein>
    <submittedName>
        <fullName evidence="1">Uncharacterized protein</fullName>
    </submittedName>
</protein>
<dbReference type="OrthoDB" id="6434246at2759"/>
<name>A0A4Y2SH60_ARAVE</name>
<proteinExistence type="predicted"/>
<accession>A0A4Y2SH60</accession>